<comment type="caution">
    <text evidence="2">The sequence shown here is derived from an EMBL/GenBank/DDBJ whole genome shotgun (WGS) entry which is preliminary data.</text>
</comment>
<dbReference type="Pfam" id="PF05097">
    <property type="entry name" value="DUF688"/>
    <property type="match status" value="1"/>
</dbReference>
<keyword evidence="3" id="KW-1185">Reference proteome</keyword>
<gene>
    <name evidence="2" type="ORF">AAHA92_20553</name>
</gene>
<feature type="compositionally biased region" description="Pro residues" evidence="1">
    <location>
        <begin position="64"/>
        <end position="74"/>
    </location>
</feature>
<dbReference type="PANTHER" id="PTHR33671:SF1">
    <property type="entry name" value="DUF688 FAMILY PROTEIN"/>
    <property type="match status" value="1"/>
</dbReference>
<dbReference type="InterPro" id="IPR007789">
    <property type="entry name" value="DUF688"/>
</dbReference>
<name>A0ABD1GHJ7_SALDI</name>
<dbReference type="EMBL" id="JBEAFC010000008">
    <property type="protein sequence ID" value="KAL1543600.1"/>
    <property type="molecule type" value="Genomic_DNA"/>
</dbReference>
<dbReference type="AlphaFoldDB" id="A0ABD1GHJ7"/>
<evidence type="ECO:0000256" key="1">
    <source>
        <dbReference type="SAM" id="MobiDB-lite"/>
    </source>
</evidence>
<organism evidence="2 3">
    <name type="scientific">Salvia divinorum</name>
    <name type="common">Maria pastora</name>
    <name type="synonym">Diviner's sage</name>
    <dbReference type="NCBI Taxonomy" id="28513"/>
    <lineage>
        <taxon>Eukaryota</taxon>
        <taxon>Viridiplantae</taxon>
        <taxon>Streptophyta</taxon>
        <taxon>Embryophyta</taxon>
        <taxon>Tracheophyta</taxon>
        <taxon>Spermatophyta</taxon>
        <taxon>Magnoliopsida</taxon>
        <taxon>eudicotyledons</taxon>
        <taxon>Gunneridae</taxon>
        <taxon>Pentapetalae</taxon>
        <taxon>asterids</taxon>
        <taxon>lamiids</taxon>
        <taxon>Lamiales</taxon>
        <taxon>Lamiaceae</taxon>
        <taxon>Nepetoideae</taxon>
        <taxon>Mentheae</taxon>
        <taxon>Salviinae</taxon>
        <taxon>Salvia</taxon>
        <taxon>Salvia subgen. Calosphace</taxon>
    </lineage>
</organism>
<feature type="region of interest" description="Disordered" evidence="1">
    <location>
        <begin position="1"/>
        <end position="104"/>
    </location>
</feature>
<sequence>MKEAKNQIVHGKLSLNVPPLLTRRASSSTAISGSRLDPANMVPFSWERIPGEPKERGNSSGEDVPPPPKPPPARWRPSVRVDDLDLDLDGSGGGGGGSGSEENNDAIDIFSLAESVDDVEGYCKATEDRSSLILDVDGDDWCSSNFIIERFLPDAQALAEESVMDKKLPFTGSPYSDSSFSRAVSIGRSHHSTKGCGLASFLPWKMQPKSCKVKSPVCDTIIGANLNHKR</sequence>
<reference evidence="2 3" key="1">
    <citation type="submission" date="2024-06" db="EMBL/GenBank/DDBJ databases">
        <title>A chromosome level genome sequence of Diviner's sage (Salvia divinorum).</title>
        <authorList>
            <person name="Ford S.A."/>
            <person name="Ro D.-K."/>
            <person name="Ness R.W."/>
            <person name="Phillips M.A."/>
        </authorList>
    </citation>
    <scope>NUCLEOTIDE SEQUENCE [LARGE SCALE GENOMIC DNA]</scope>
    <source>
        <strain evidence="2">SAF-2024a</strain>
        <tissue evidence="2">Leaf</tissue>
    </source>
</reference>
<protein>
    <submittedName>
        <fullName evidence="2">Uncharacterized protein</fullName>
    </submittedName>
</protein>
<proteinExistence type="predicted"/>
<evidence type="ECO:0000313" key="2">
    <source>
        <dbReference type="EMBL" id="KAL1543600.1"/>
    </source>
</evidence>
<feature type="compositionally biased region" description="Gly residues" evidence="1">
    <location>
        <begin position="90"/>
        <end position="99"/>
    </location>
</feature>
<evidence type="ECO:0000313" key="3">
    <source>
        <dbReference type="Proteomes" id="UP001567538"/>
    </source>
</evidence>
<dbReference type="PANTHER" id="PTHR33671">
    <property type="entry name" value="N-METHYLTRANSFERASE, PUTATIVE (DUF688)-RELATED"/>
    <property type="match status" value="1"/>
</dbReference>
<dbReference type="Proteomes" id="UP001567538">
    <property type="component" value="Unassembled WGS sequence"/>
</dbReference>
<accession>A0ABD1GHJ7</accession>